<evidence type="ECO:0000313" key="3">
    <source>
        <dbReference type="Proteomes" id="UP001642409"/>
    </source>
</evidence>
<evidence type="ECO:0000313" key="1">
    <source>
        <dbReference type="EMBL" id="CAI9969117.1"/>
    </source>
</evidence>
<dbReference type="AlphaFoldDB" id="A0AA86UY10"/>
<sequence length="493" mass="56552">MKYILKPLTFPLKDVTLKIQFYQQKQLVFQSHDLKVMQSFQVTLASAATSACIVTKQNNKFSQTRFQTDVFPQFITVPNVNYKFSIQAESVTELPRVQLFHAKLSSTSASGTQHLALKSLDGYHFDLSCYLQTPVQISVLLSFEKNYVRFCEEILTTSPQKSGLYKIQFANDKKPVKNFQLVCNFMYQIHRKTKYKLSVANYENEFVFIQGNDNTKLVVTNLIQDPFYKETKLVEHNVAQQQYVQCFDKNKVFICVFSKVDMKPLFIKDIQLQDVNVTYEIMNKIINIDVTDSEQEAPPKIIQLTESNPLNTSRIHQASQMANISQNVATNEDIQPILYDQEEQVFMSQPSNNSFPNIKENGTAPKIVKNEFNIRKSPEIQYNRGQESTPDTLKLIYADGNVNGQQTKLQQSHQLRQAKNDVNSSNLMNCIHDFDDVLSGKEIHKEVISQSDINLLQRLFGVLIDGNNLQDIADQLCQQVGNAKILDELLKRL</sequence>
<dbReference type="Proteomes" id="UP001642409">
    <property type="component" value="Unassembled WGS sequence"/>
</dbReference>
<organism evidence="1">
    <name type="scientific">Hexamita inflata</name>
    <dbReference type="NCBI Taxonomy" id="28002"/>
    <lineage>
        <taxon>Eukaryota</taxon>
        <taxon>Metamonada</taxon>
        <taxon>Diplomonadida</taxon>
        <taxon>Hexamitidae</taxon>
        <taxon>Hexamitinae</taxon>
        <taxon>Hexamita</taxon>
    </lineage>
</organism>
<protein>
    <submittedName>
        <fullName evidence="2">Hypothetical_protein</fullName>
    </submittedName>
</protein>
<proteinExistence type="predicted"/>
<dbReference type="EMBL" id="CAXDID020000185">
    <property type="protein sequence ID" value="CAL6050550.1"/>
    <property type="molecule type" value="Genomic_DNA"/>
</dbReference>
<accession>A0AA86UY10</accession>
<name>A0AA86UY10_9EUKA</name>
<evidence type="ECO:0000313" key="2">
    <source>
        <dbReference type="EMBL" id="CAL6050550.1"/>
    </source>
</evidence>
<keyword evidence="3" id="KW-1185">Reference proteome</keyword>
<dbReference type="EMBL" id="CATOUU010001054">
    <property type="protein sequence ID" value="CAI9969117.1"/>
    <property type="molecule type" value="Genomic_DNA"/>
</dbReference>
<reference evidence="1" key="1">
    <citation type="submission" date="2023-06" db="EMBL/GenBank/DDBJ databases">
        <authorList>
            <person name="Kurt Z."/>
        </authorList>
    </citation>
    <scope>NUCLEOTIDE SEQUENCE</scope>
</reference>
<reference evidence="2 3" key="2">
    <citation type="submission" date="2024-07" db="EMBL/GenBank/DDBJ databases">
        <authorList>
            <person name="Akdeniz Z."/>
        </authorList>
    </citation>
    <scope>NUCLEOTIDE SEQUENCE [LARGE SCALE GENOMIC DNA]</scope>
</reference>
<comment type="caution">
    <text evidence="1">The sequence shown here is derived from an EMBL/GenBank/DDBJ whole genome shotgun (WGS) entry which is preliminary data.</text>
</comment>
<gene>
    <name evidence="2" type="ORF">HINF_LOCUS43940</name>
    <name evidence="1" type="ORF">HINF_LOCUS56762</name>
</gene>